<name>A0A7X3LUL0_9HYPH</name>
<dbReference type="RefSeq" id="WP_160775583.1">
    <property type="nucleotide sequence ID" value="NZ_WUMV01000003.1"/>
</dbReference>
<feature type="compositionally biased region" description="Pro residues" evidence="1">
    <location>
        <begin position="128"/>
        <end position="137"/>
    </location>
</feature>
<sequence length="327" mass="34496">MRVGLIASTAGHLAILVWGVISFPDARPFDVPPVDSLPVELVPISELTKLRVGEKTAELREEEAPKPTEKKAEEPPVPDAKTGDAKAEQPTPATKKATAQPAEATPAPTPPPAPAPEPPAPEKTAEPAPAPPAPQPDKAPEPVPEKAEEPKKVAEAPPVNVKPRSKPTPPPKVQQTAQRREPEKKQDDFNPNQIAALLNKVDASGGGTQSSSTPASLGSEKGQSNVQMSQSELDALRSQIARCWNPPIGAAGADDLNVRLKVSLTPGGDVDLSPQVLNSSGNPSFNVAAESARRAVLRCAPYSLPTAKYEAWREVIINFDPRELLGG</sequence>
<feature type="compositionally biased region" description="Basic and acidic residues" evidence="1">
    <location>
        <begin position="178"/>
        <end position="188"/>
    </location>
</feature>
<evidence type="ECO:0000313" key="2">
    <source>
        <dbReference type="EMBL" id="MXN65397.1"/>
    </source>
</evidence>
<evidence type="ECO:0000313" key="3">
    <source>
        <dbReference type="Proteomes" id="UP000433101"/>
    </source>
</evidence>
<reference evidence="2 3" key="1">
    <citation type="submission" date="2019-12" db="EMBL/GenBank/DDBJ databases">
        <authorList>
            <person name="Li M."/>
        </authorList>
    </citation>
    <scope>NUCLEOTIDE SEQUENCE [LARGE SCALE GENOMIC DNA]</scope>
    <source>
        <strain evidence="2 3">GBMRC 2046</strain>
    </source>
</reference>
<protein>
    <submittedName>
        <fullName evidence="2">Cell envelope biogenesis protein TolA</fullName>
    </submittedName>
</protein>
<dbReference type="SUPFAM" id="SSF74653">
    <property type="entry name" value="TolA/TonB C-terminal domain"/>
    <property type="match status" value="1"/>
</dbReference>
<gene>
    <name evidence="2" type="ORF">GR183_10840</name>
</gene>
<feature type="compositionally biased region" description="Polar residues" evidence="1">
    <location>
        <begin position="209"/>
        <end position="225"/>
    </location>
</feature>
<feature type="region of interest" description="Disordered" evidence="1">
    <location>
        <begin position="53"/>
        <end position="225"/>
    </location>
</feature>
<evidence type="ECO:0000256" key="1">
    <source>
        <dbReference type="SAM" id="MobiDB-lite"/>
    </source>
</evidence>
<feature type="compositionally biased region" description="Basic and acidic residues" evidence="1">
    <location>
        <begin position="53"/>
        <end position="74"/>
    </location>
</feature>
<dbReference type="AlphaFoldDB" id="A0A7X3LUL0"/>
<proteinExistence type="predicted"/>
<accession>A0A7X3LUL0</accession>
<feature type="compositionally biased region" description="Basic and acidic residues" evidence="1">
    <location>
        <begin position="138"/>
        <end position="154"/>
    </location>
</feature>
<dbReference type="Gene3D" id="3.30.1150.10">
    <property type="match status" value="1"/>
</dbReference>
<organism evidence="2 3">
    <name type="scientific">Stappia sediminis</name>
    <dbReference type="NCBI Taxonomy" id="2692190"/>
    <lineage>
        <taxon>Bacteria</taxon>
        <taxon>Pseudomonadati</taxon>
        <taxon>Pseudomonadota</taxon>
        <taxon>Alphaproteobacteria</taxon>
        <taxon>Hyphomicrobiales</taxon>
        <taxon>Stappiaceae</taxon>
        <taxon>Stappia</taxon>
    </lineage>
</organism>
<comment type="caution">
    <text evidence="2">The sequence shown here is derived from an EMBL/GenBank/DDBJ whole genome shotgun (WGS) entry which is preliminary data.</text>
</comment>
<keyword evidence="3" id="KW-1185">Reference proteome</keyword>
<dbReference type="EMBL" id="WUMV01000003">
    <property type="protein sequence ID" value="MXN65397.1"/>
    <property type="molecule type" value="Genomic_DNA"/>
</dbReference>
<feature type="compositionally biased region" description="Pro residues" evidence="1">
    <location>
        <begin position="107"/>
        <end position="121"/>
    </location>
</feature>
<feature type="compositionally biased region" description="Low complexity" evidence="1">
    <location>
        <begin position="88"/>
        <end position="106"/>
    </location>
</feature>
<dbReference type="Proteomes" id="UP000433101">
    <property type="component" value="Unassembled WGS sequence"/>
</dbReference>